<protein>
    <submittedName>
        <fullName evidence="2">Uncharacterized protein</fullName>
    </submittedName>
</protein>
<feature type="region of interest" description="Disordered" evidence="1">
    <location>
        <begin position="1"/>
        <end position="25"/>
    </location>
</feature>
<feature type="region of interest" description="Disordered" evidence="1">
    <location>
        <begin position="43"/>
        <end position="64"/>
    </location>
</feature>
<evidence type="ECO:0000256" key="1">
    <source>
        <dbReference type="SAM" id="MobiDB-lite"/>
    </source>
</evidence>
<dbReference type="EMBL" id="CAJGYO010000019">
    <property type="protein sequence ID" value="CAD6338669.1"/>
    <property type="molecule type" value="Genomic_DNA"/>
</dbReference>
<dbReference type="OrthoDB" id="691359at2759"/>
<feature type="compositionally biased region" description="Basic and acidic residues" evidence="1">
    <location>
        <begin position="43"/>
        <end position="52"/>
    </location>
</feature>
<accession>A0A811S807</accession>
<gene>
    <name evidence="2" type="ORF">NCGR_LOCUS62767</name>
</gene>
<feature type="compositionally biased region" description="Low complexity" evidence="1">
    <location>
        <begin position="10"/>
        <end position="24"/>
    </location>
</feature>
<reference evidence="2" key="1">
    <citation type="submission" date="2020-10" db="EMBL/GenBank/DDBJ databases">
        <authorList>
            <person name="Han B."/>
            <person name="Lu T."/>
            <person name="Zhao Q."/>
            <person name="Huang X."/>
            <person name="Zhao Y."/>
        </authorList>
    </citation>
    <scope>NUCLEOTIDE SEQUENCE</scope>
</reference>
<keyword evidence="3" id="KW-1185">Reference proteome</keyword>
<name>A0A811S807_9POAL</name>
<comment type="caution">
    <text evidence="2">The sequence shown here is derived from an EMBL/GenBank/DDBJ whole genome shotgun (WGS) entry which is preliminary data.</text>
</comment>
<feature type="region of interest" description="Disordered" evidence="1">
    <location>
        <begin position="79"/>
        <end position="106"/>
    </location>
</feature>
<evidence type="ECO:0000313" key="2">
    <source>
        <dbReference type="EMBL" id="CAD6338669.1"/>
    </source>
</evidence>
<dbReference type="AlphaFoldDB" id="A0A811S807"/>
<dbReference type="Proteomes" id="UP000604825">
    <property type="component" value="Unassembled WGS sequence"/>
</dbReference>
<sequence>MTSKPSMQSGAAVAEKAAAVGRGVEATEEQARAIICTAKRAVEEEAKTKTRADGASPAAGKKPSSLLKRSLECFLEGRKNKATSSAVTRRRHLETSAVSSSSSSSN</sequence>
<proteinExistence type="predicted"/>
<evidence type="ECO:0000313" key="3">
    <source>
        <dbReference type="Proteomes" id="UP000604825"/>
    </source>
</evidence>
<organism evidence="2 3">
    <name type="scientific">Miscanthus lutarioriparius</name>
    <dbReference type="NCBI Taxonomy" id="422564"/>
    <lineage>
        <taxon>Eukaryota</taxon>
        <taxon>Viridiplantae</taxon>
        <taxon>Streptophyta</taxon>
        <taxon>Embryophyta</taxon>
        <taxon>Tracheophyta</taxon>
        <taxon>Spermatophyta</taxon>
        <taxon>Magnoliopsida</taxon>
        <taxon>Liliopsida</taxon>
        <taxon>Poales</taxon>
        <taxon>Poaceae</taxon>
        <taxon>PACMAD clade</taxon>
        <taxon>Panicoideae</taxon>
        <taxon>Andropogonodae</taxon>
        <taxon>Andropogoneae</taxon>
        <taxon>Saccharinae</taxon>
        <taxon>Miscanthus</taxon>
    </lineage>
</organism>